<feature type="compositionally biased region" description="Polar residues" evidence="1">
    <location>
        <begin position="183"/>
        <end position="196"/>
    </location>
</feature>
<name>X6MRZ8_RETFI</name>
<protein>
    <submittedName>
        <fullName evidence="2">Uncharacterized protein</fullName>
    </submittedName>
</protein>
<dbReference type="AlphaFoldDB" id="X6MRZ8"/>
<feature type="compositionally biased region" description="Basic and acidic residues" evidence="1">
    <location>
        <begin position="212"/>
        <end position="222"/>
    </location>
</feature>
<reference evidence="2 3" key="1">
    <citation type="journal article" date="2013" name="Curr. Biol.">
        <title>The Genome of the Foraminiferan Reticulomyxa filosa.</title>
        <authorList>
            <person name="Glockner G."/>
            <person name="Hulsmann N."/>
            <person name="Schleicher M."/>
            <person name="Noegel A.A."/>
            <person name="Eichinger L."/>
            <person name="Gallinger C."/>
            <person name="Pawlowski J."/>
            <person name="Sierra R."/>
            <person name="Euteneuer U."/>
            <person name="Pillet L."/>
            <person name="Moustafa A."/>
            <person name="Platzer M."/>
            <person name="Groth M."/>
            <person name="Szafranski K."/>
            <person name="Schliwa M."/>
        </authorList>
    </citation>
    <scope>NUCLEOTIDE SEQUENCE [LARGE SCALE GENOMIC DNA]</scope>
</reference>
<evidence type="ECO:0000313" key="3">
    <source>
        <dbReference type="Proteomes" id="UP000023152"/>
    </source>
</evidence>
<dbReference type="Proteomes" id="UP000023152">
    <property type="component" value="Unassembled WGS sequence"/>
</dbReference>
<evidence type="ECO:0000256" key="1">
    <source>
        <dbReference type="SAM" id="MobiDB-lite"/>
    </source>
</evidence>
<organism evidence="2 3">
    <name type="scientific">Reticulomyxa filosa</name>
    <dbReference type="NCBI Taxonomy" id="46433"/>
    <lineage>
        <taxon>Eukaryota</taxon>
        <taxon>Sar</taxon>
        <taxon>Rhizaria</taxon>
        <taxon>Retaria</taxon>
        <taxon>Foraminifera</taxon>
        <taxon>Monothalamids</taxon>
        <taxon>Reticulomyxidae</taxon>
        <taxon>Reticulomyxa</taxon>
    </lineage>
</organism>
<accession>X6MRZ8</accession>
<keyword evidence="3" id="KW-1185">Reference proteome</keyword>
<feature type="region of interest" description="Disordered" evidence="1">
    <location>
        <begin position="154"/>
        <end position="222"/>
    </location>
</feature>
<feature type="region of interest" description="Disordered" evidence="1">
    <location>
        <begin position="1"/>
        <end position="43"/>
    </location>
</feature>
<proteinExistence type="predicted"/>
<evidence type="ECO:0000313" key="2">
    <source>
        <dbReference type="EMBL" id="ETO16411.1"/>
    </source>
</evidence>
<feature type="region of interest" description="Disordered" evidence="1">
    <location>
        <begin position="55"/>
        <end position="80"/>
    </location>
</feature>
<sequence>MTLHTRTRLGHETSNANAKDNNNDNDNDNDNYNNNDNDNENESVNTSMTIIRRGLQMQKSSSSSSDSRSENSHYQQANRRTQIKAWTARSFLAASSSVFVSTSTSSSSQQPINSAETLHAYRKGGNAGNVSQFNNNRMSIQPLKKVSLVNDAAADDDNDNEKNSICERERGIGKEEKFDSERSSQATWSVESSYVDNNDKVSERSMAVFATSHKERDRESGG</sequence>
<dbReference type="EMBL" id="ASPP01018285">
    <property type="protein sequence ID" value="ETO16411.1"/>
    <property type="molecule type" value="Genomic_DNA"/>
</dbReference>
<feature type="compositionally biased region" description="Basic and acidic residues" evidence="1">
    <location>
        <begin position="160"/>
        <end position="182"/>
    </location>
</feature>
<gene>
    <name evidence="2" type="ORF">RFI_20928</name>
</gene>
<comment type="caution">
    <text evidence="2">The sequence shown here is derived from an EMBL/GenBank/DDBJ whole genome shotgun (WGS) entry which is preliminary data.</text>
</comment>